<reference evidence="2" key="1">
    <citation type="submission" date="2022-01" db="EMBL/GenBank/DDBJ databases">
        <authorList>
            <person name="King R."/>
        </authorList>
    </citation>
    <scope>NUCLEOTIDE SEQUENCE</scope>
</reference>
<protein>
    <submittedName>
        <fullName evidence="2">Uncharacterized protein</fullName>
    </submittedName>
</protein>
<feature type="compositionally biased region" description="Basic and acidic residues" evidence="1">
    <location>
        <begin position="87"/>
        <end position="106"/>
    </location>
</feature>
<name>A0A9P0CJT3_9CUCU</name>
<dbReference type="AlphaFoldDB" id="A0A9P0CJT3"/>
<keyword evidence="3" id="KW-1185">Reference proteome</keyword>
<accession>A0A9P0CJT3</accession>
<evidence type="ECO:0000313" key="3">
    <source>
        <dbReference type="Proteomes" id="UP001153636"/>
    </source>
</evidence>
<dbReference type="Proteomes" id="UP001153636">
    <property type="component" value="Chromosome 11"/>
</dbReference>
<dbReference type="OrthoDB" id="6624851at2759"/>
<dbReference type="EMBL" id="OV651823">
    <property type="protein sequence ID" value="CAH1101170.1"/>
    <property type="molecule type" value="Genomic_DNA"/>
</dbReference>
<evidence type="ECO:0000313" key="2">
    <source>
        <dbReference type="EMBL" id="CAH1101170.1"/>
    </source>
</evidence>
<organism evidence="2 3">
    <name type="scientific">Psylliodes chrysocephalus</name>
    <dbReference type="NCBI Taxonomy" id="3402493"/>
    <lineage>
        <taxon>Eukaryota</taxon>
        <taxon>Metazoa</taxon>
        <taxon>Ecdysozoa</taxon>
        <taxon>Arthropoda</taxon>
        <taxon>Hexapoda</taxon>
        <taxon>Insecta</taxon>
        <taxon>Pterygota</taxon>
        <taxon>Neoptera</taxon>
        <taxon>Endopterygota</taxon>
        <taxon>Coleoptera</taxon>
        <taxon>Polyphaga</taxon>
        <taxon>Cucujiformia</taxon>
        <taxon>Chrysomeloidea</taxon>
        <taxon>Chrysomelidae</taxon>
        <taxon>Galerucinae</taxon>
        <taxon>Alticini</taxon>
        <taxon>Psylliodes</taxon>
    </lineage>
</organism>
<evidence type="ECO:0000256" key="1">
    <source>
        <dbReference type="SAM" id="MobiDB-lite"/>
    </source>
</evidence>
<sequence length="122" mass="13277">MDMRMSPGIEQQGEHLPFAFKMGSTGTKGAGNQVVVNPPVSIGSDGAQVAEFSDPNKELFVLRIGKKSEGADKKQTLELELCTPKGPELKPIPRKETRDTQYDNKDTTSLGSKKSAQSKKKK</sequence>
<feature type="region of interest" description="Disordered" evidence="1">
    <location>
        <begin position="72"/>
        <end position="122"/>
    </location>
</feature>
<proteinExistence type="predicted"/>
<gene>
    <name evidence="2" type="ORF">PSYICH_LOCUS2853</name>
</gene>